<comment type="caution">
    <text evidence="1">The sequence shown here is derived from an EMBL/GenBank/DDBJ whole genome shotgun (WGS) entry which is preliminary data.</text>
</comment>
<evidence type="ECO:0000313" key="3">
    <source>
        <dbReference type="Proteomes" id="UP000602510"/>
    </source>
</evidence>
<evidence type="ECO:0000313" key="1">
    <source>
        <dbReference type="EMBL" id="KAF4041400.1"/>
    </source>
</evidence>
<dbReference type="AlphaFoldDB" id="A0A833T7Y0"/>
<reference evidence="1" key="1">
    <citation type="submission" date="2020-04" db="EMBL/GenBank/DDBJ databases">
        <title>Hybrid Assembly of Korean Phytophthora infestans isolates.</title>
        <authorList>
            <person name="Prokchorchik M."/>
            <person name="Lee Y."/>
            <person name="Seo J."/>
            <person name="Cho J.-H."/>
            <person name="Park Y.-E."/>
            <person name="Jang D.-C."/>
            <person name="Im J.-S."/>
            <person name="Choi J.-G."/>
            <person name="Park H.-J."/>
            <person name="Lee G.-B."/>
            <person name="Lee Y.-G."/>
            <person name="Hong S.-Y."/>
            <person name="Cho K."/>
            <person name="Sohn K.H."/>
        </authorList>
    </citation>
    <scope>NUCLEOTIDE SEQUENCE</scope>
    <source>
        <strain evidence="1">KR_1_A1</strain>
        <strain evidence="2">KR_2_A2</strain>
    </source>
</reference>
<keyword evidence="3" id="KW-1185">Reference proteome</keyword>
<proteinExistence type="predicted"/>
<evidence type="ECO:0000313" key="2">
    <source>
        <dbReference type="EMBL" id="KAF4129831.1"/>
    </source>
</evidence>
<accession>A0A833T7Y0</accession>
<dbReference type="Proteomes" id="UP000602510">
    <property type="component" value="Unassembled WGS sequence"/>
</dbReference>
<dbReference type="EMBL" id="WSZM01000125">
    <property type="protein sequence ID" value="KAF4041400.1"/>
    <property type="molecule type" value="Genomic_DNA"/>
</dbReference>
<protein>
    <submittedName>
        <fullName evidence="1">Uncharacterized protein</fullName>
    </submittedName>
</protein>
<gene>
    <name evidence="1" type="ORF">GN244_ATG06399</name>
    <name evidence="2" type="ORF">GN958_ATG20997</name>
</gene>
<organism evidence="1 3">
    <name type="scientific">Phytophthora infestans</name>
    <name type="common">Potato late blight agent</name>
    <name type="synonym">Botrytis infestans</name>
    <dbReference type="NCBI Taxonomy" id="4787"/>
    <lineage>
        <taxon>Eukaryota</taxon>
        <taxon>Sar</taxon>
        <taxon>Stramenopiles</taxon>
        <taxon>Oomycota</taxon>
        <taxon>Peronosporomycetes</taxon>
        <taxon>Peronosporales</taxon>
        <taxon>Peronosporaceae</taxon>
        <taxon>Phytophthora</taxon>
    </lineage>
</organism>
<name>A0A833T7Y0_PHYIN</name>
<sequence length="75" mass="8569">MLNQLKTVHGERASASLLYGVKRMKDPDKTAEMLKSLQIHQWRSKGVKSDSTFFTAAFEIDIGKAIERDKMIRSK</sequence>
<dbReference type="EMBL" id="JAACNO010002919">
    <property type="protein sequence ID" value="KAF4129831.1"/>
    <property type="molecule type" value="Genomic_DNA"/>
</dbReference>
<dbReference type="Proteomes" id="UP000704712">
    <property type="component" value="Unassembled WGS sequence"/>
</dbReference>